<feature type="chain" id="PRO_5037938139" evidence="3">
    <location>
        <begin position="22"/>
        <end position="279"/>
    </location>
</feature>
<evidence type="ECO:0000313" key="5">
    <source>
        <dbReference type="Proteomes" id="UP000694892"/>
    </source>
</evidence>
<feature type="compositionally biased region" description="Basic and acidic residues" evidence="1">
    <location>
        <begin position="194"/>
        <end position="208"/>
    </location>
</feature>
<feature type="region of interest" description="Disordered" evidence="1">
    <location>
        <begin position="256"/>
        <end position="279"/>
    </location>
</feature>
<feature type="region of interest" description="Disordered" evidence="1">
    <location>
        <begin position="140"/>
        <end position="242"/>
    </location>
</feature>
<organism evidence="4 5">
    <name type="scientific">Xenopus laevis</name>
    <name type="common">African clawed frog</name>
    <dbReference type="NCBI Taxonomy" id="8355"/>
    <lineage>
        <taxon>Eukaryota</taxon>
        <taxon>Metazoa</taxon>
        <taxon>Chordata</taxon>
        <taxon>Craniata</taxon>
        <taxon>Vertebrata</taxon>
        <taxon>Euteleostomi</taxon>
        <taxon>Amphibia</taxon>
        <taxon>Batrachia</taxon>
        <taxon>Anura</taxon>
        <taxon>Pipoidea</taxon>
        <taxon>Pipidae</taxon>
        <taxon>Xenopodinae</taxon>
        <taxon>Xenopus</taxon>
        <taxon>Xenopus</taxon>
    </lineage>
</organism>
<keyword evidence="2" id="KW-0472">Membrane</keyword>
<feature type="signal peptide" evidence="3">
    <location>
        <begin position="1"/>
        <end position="21"/>
    </location>
</feature>
<keyword evidence="2" id="KW-1133">Transmembrane helix</keyword>
<gene>
    <name evidence="4" type="ORF">XELAEV_18024262mg</name>
</gene>
<dbReference type="Proteomes" id="UP000694892">
    <property type="component" value="Chromosome 4S"/>
</dbReference>
<protein>
    <submittedName>
        <fullName evidence="4">Uncharacterized protein</fullName>
    </submittedName>
</protein>
<reference evidence="5" key="1">
    <citation type="journal article" date="2016" name="Nature">
        <title>Genome evolution in the allotetraploid frog Xenopus laevis.</title>
        <authorList>
            <person name="Session A.M."/>
            <person name="Uno Y."/>
            <person name="Kwon T."/>
            <person name="Chapman J.A."/>
            <person name="Toyoda A."/>
            <person name="Takahashi S."/>
            <person name="Fukui A."/>
            <person name="Hikosaka A."/>
            <person name="Suzuki A."/>
            <person name="Kondo M."/>
            <person name="van Heeringen S.J."/>
            <person name="Quigley I."/>
            <person name="Heinz S."/>
            <person name="Ogino H."/>
            <person name="Ochi H."/>
            <person name="Hellsten U."/>
            <person name="Lyons J.B."/>
            <person name="Simakov O."/>
            <person name="Putnam N."/>
            <person name="Stites J."/>
            <person name="Kuroki Y."/>
            <person name="Tanaka T."/>
            <person name="Michiue T."/>
            <person name="Watanabe M."/>
            <person name="Bogdanovic O."/>
            <person name="Lister R."/>
            <person name="Georgiou G."/>
            <person name="Paranjpe S.S."/>
            <person name="van Kruijsbergen I."/>
            <person name="Shu S."/>
            <person name="Carlson J."/>
            <person name="Kinoshita T."/>
            <person name="Ohta Y."/>
            <person name="Mawaribuchi S."/>
            <person name="Jenkins J."/>
            <person name="Grimwood J."/>
            <person name="Schmutz J."/>
            <person name="Mitros T."/>
            <person name="Mozaffari S.V."/>
            <person name="Suzuki Y."/>
            <person name="Haramoto Y."/>
            <person name="Yamamoto T.S."/>
            <person name="Takagi C."/>
            <person name="Heald R."/>
            <person name="Miller K."/>
            <person name="Haudenschild C."/>
            <person name="Kitzman J."/>
            <person name="Nakayama T."/>
            <person name="Izutsu Y."/>
            <person name="Robert J."/>
            <person name="Fortriede J."/>
            <person name="Burns K."/>
            <person name="Lotay V."/>
            <person name="Karimi K."/>
            <person name="Yasuoka Y."/>
            <person name="Dichmann D.S."/>
            <person name="Flajnik M.F."/>
            <person name="Houston D.W."/>
            <person name="Shendure J."/>
            <person name="DuPasquier L."/>
            <person name="Vize P.D."/>
            <person name="Zorn A.M."/>
            <person name="Ito M."/>
            <person name="Marcotte E.M."/>
            <person name="Wallingford J.B."/>
            <person name="Ito Y."/>
            <person name="Asashima M."/>
            <person name="Ueno N."/>
            <person name="Matsuda Y."/>
            <person name="Veenstra G.J."/>
            <person name="Fujiyama A."/>
            <person name="Harland R.M."/>
            <person name="Taira M."/>
            <person name="Rokhsar D.S."/>
        </authorList>
    </citation>
    <scope>NUCLEOTIDE SEQUENCE [LARGE SCALE GENOMIC DNA]</scope>
    <source>
        <strain evidence="5">J</strain>
    </source>
</reference>
<evidence type="ECO:0000256" key="3">
    <source>
        <dbReference type="SAM" id="SignalP"/>
    </source>
</evidence>
<proteinExistence type="predicted"/>
<dbReference type="EMBL" id="CM004473">
    <property type="protein sequence ID" value="OCT81754.1"/>
    <property type="molecule type" value="Genomic_DNA"/>
</dbReference>
<keyword evidence="2" id="KW-0812">Transmembrane</keyword>
<feature type="compositionally biased region" description="Basic and acidic residues" evidence="1">
    <location>
        <begin position="163"/>
        <end position="181"/>
    </location>
</feature>
<evidence type="ECO:0000256" key="1">
    <source>
        <dbReference type="SAM" id="MobiDB-lite"/>
    </source>
</evidence>
<sequence length="279" mass="31719">MSWNLFYIISLLFIYLIDTNGFPIRNYKDSESQPDLTADSVKMNTAAKPHSAYLMEQTILGVVAACIILFLLYKIFTELRKLKDAVMKDIEKGETSGSKGPFHGNKWSITFITETSNGIEEIVYIVPADQNKAEGATQIEVDSGKEKPNVNNEAELANTVPVKEPEKQDLNTEDTIKEKESQQVPMEGEEKPEDELVKEDKQSHHGECEKEEEQPTSDKVQKAEKEEEDCETETGAKKKKRKKKKRLFFLNYGKKRKKDRCNEKNGKCEACGQSIKEGK</sequence>
<dbReference type="OMA" id="WSIIVID"/>
<dbReference type="AlphaFoldDB" id="A0A974HKU7"/>
<keyword evidence="3" id="KW-0732">Signal</keyword>
<evidence type="ECO:0000256" key="2">
    <source>
        <dbReference type="SAM" id="Phobius"/>
    </source>
</evidence>
<evidence type="ECO:0000313" key="4">
    <source>
        <dbReference type="EMBL" id="OCT81754.1"/>
    </source>
</evidence>
<feature type="transmembrane region" description="Helical" evidence="2">
    <location>
        <begin position="52"/>
        <end position="73"/>
    </location>
</feature>
<accession>A0A974HKU7</accession>
<name>A0A974HKU7_XENLA</name>